<evidence type="ECO:0000313" key="1">
    <source>
        <dbReference type="EMBL" id="PXY16873.1"/>
    </source>
</evidence>
<reference evidence="1 2" key="1">
    <citation type="submission" date="2016-07" db="EMBL/GenBank/DDBJ databases">
        <title>Draft genome sequence of Prauserella sp. YIM 121212, isolated from alkaline soil.</title>
        <authorList>
            <person name="Ruckert C."/>
            <person name="Albersmeier A."/>
            <person name="Jiang C.-L."/>
            <person name="Jiang Y."/>
            <person name="Kalinowski J."/>
            <person name="Schneider O."/>
            <person name="Winkler A."/>
            <person name="Zotchev S.B."/>
        </authorList>
    </citation>
    <scope>NUCLEOTIDE SEQUENCE [LARGE SCALE GENOMIC DNA]</scope>
    <source>
        <strain evidence="1 2">YIM 121212</strain>
    </source>
</reference>
<name>A0A318LC33_9PSEU</name>
<gene>
    <name evidence="1" type="ORF">BA062_38245</name>
</gene>
<dbReference type="OrthoDB" id="9857621at2"/>
<dbReference type="Proteomes" id="UP000247892">
    <property type="component" value="Unassembled WGS sequence"/>
</dbReference>
<dbReference type="EMBL" id="MASU01000033">
    <property type="protein sequence ID" value="PXY16873.1"/>
    <property type="molecule type" value="Genomic_DNA"/>
</dbReference>
<comment type="caution">
    <text evidence="1">The sequence shown here is derived from an EMBL/GenBank/DDBJ whole genome shotgun (WGS) entry which is preliminary data.</text>
</comment>
<proteinExistence type="predicted"/>
<dbReference type="AlphaFoldDB" id="A0A318LC33"/>
<organism evidence="1 2">
    <name type="scientific">Prauserella flavalba</name>
    <dbReference type="NCBI Taxonomy" id="1477506"/>
    <lineage>
        <taxon>Bacteria</taxon>
        <taxon>Bacillati</taxon>
        <taxon>Actinomycetota</taxon>
        <taxon>Actinomycetes</taxon>
        <taxon>Pseudonocardiales</taxon>
        <taxon>Pseudonocardiaceae</taxon>
        <taxon>Prauserella</taxon>
    </lineage>
</organism>
<dbReference type="RefSeq" id="WP_110344124.1">
    <property type="nucleotide sequence ID" value="NZ_JBHVKT010000097.1"/>
</dbReference>
<protein>
    <submittedName>
        <fullName evidence="1">Uncharacterized protein</fullName>
    </submittedName>
</protein>
<keyword evidence="2" id="KW-1185">Reference proteome</keyword>
<evidence type="ECO:0000313" key="2">
    <source>
        <dbReference type="Proteomes" id="UP000247892"/>
    </source>
</evidence>
<accession>A0A318LC33</accession>
<sequence>MSWCVSREGDFAHLSREQWGDLYLFVEEGEQQAAFDVLDQIKPPHWPEADVMLGPPHPT</sequence>